<organism evidence="2 3">
    <name type="scientific">Pleuronectes platessa</name>
    <name type="common">European plaice</name>
    <dbReference type="NCBI Taxonomy" id="8262"/>
    <lineage>
        <taxon>Eukaryota</taxon>
        <taxon>Metazoa</taxon>
        <taxon>Chordata</taxon>
        <taxon>Craniata</taxon>
        <taxon>Vertebrata</taxon>
        <taxon>Euteleostomi</taxon>
        <taxon>Actinopterygii</taxon>
        <taxon>Neopterygii</taxon>
        <taxon>Teleostei</taxon>
        <taxon>Neoteleostei</taxon>
        <taxon>Acanthomorphata</taxon>
        <taxon>Carangaria</taxon>
        <taxon>Pleuronectiformes</taxon>
        <taxon>Pleuronectoidei</taxon>
        <taxon>Pleuronectidae</taxon>
        <taxon>Pleuronectes</taxon>
    </lineage>
</organism>
<keyword evidence="3" id="KW-1185">Reference proteome</keyword>
<comment type="caution">
    <text evidence="2">The sequence shown here is derived from an EMBL/GenBank/DDBJ whole genome shotgun (WGS) entry which is preliminary data.</text>
</comment>
<accession>A0A9N7ULK0</accession>
<name>A0A9N7ULK0_PLEPL</name>
<evidence type="ECO:0000256" key="1">
    <source>
        <dbReference type="SAM" id="MobiDB-lite"/>
    </source>
</evidence>
<protein>
    <submittedName>
        <fullName evidence="2">Uncharacterized protein</fullName>
    </submittedName>
</protein>
<feature type="non-terminal residue" evidence="2">
    <location>
        <position position="1"/>
    </location>
</feature>
<feature type="region of interest" description="Disordered" evidence="1">
    <location>
        <begin position="159"/>
        <end position="186"/>
    </location>
</feature>
<reference evidence="2" key="1">
    <citation type="submission" date="2020-03" db="EMBL/GenBank/DDBJ databases">
        <authorList>
            <person name="Weist P."/>
        </authorList>
    </citation>
    <scope>NUCLEOTIDE SEQUENCE</scope>
</reference>
<gene>
    <name evidence="2" type="ORF">PLEPLA_LOCUS20765</name>
</gene>
<dbReference type="Proteomes" id="UP001153269">
    <property type="component" value="Unassembled WGS sequence"/>
</dbReference>
<dbReference type="EMBL" id="CADEAL010001464">
    <property type="protein sequence ID" value="CAB1432682.1"/>
    <property type="molecule type" value="Genomic_DNA"/>
</dbReference>
<dbReference type="AlphaFoldDB" id="A0A9N7ULK0"/>
<evidence type="ECO:0000313" key="3">
    <source>
        <dbReference type="Proteomes" id="UP001153269"/>
    </source>
</evidence>
<sequence length="186" mass="19994">MLLAVSVWDPWDARVGESHRPGSLRPEGLRRGACAAARVEGRHSDRGPCDPETRDAGLTRSIRLCNRNLLLLVCILGVSVVSELEKVCCRWRLRPPQAYAPTQHQTVSSCGLLGGGDSVEKVNQLLERGVVTQGSFTPVLSLADPVKKQPEDVIRGARTAARVEGSVSNRGSAGPEGTRSEPARLP</sequence>
<proteinExistence type="predicted"/>
<evidence type="ECO:0000313" key="2">
    <source>
        <dbReference type="EMBL" id="CAB1432682.1"/>
    </source>
</evidence>